<proteinExistence type="predicted"/>
<feature type="compositionally biased region" description="Basic and acidic residues" evidence="1">
    <location>
        <begin position="1"/>
        <end position="14"/>
    </location>
</feature>
<name>A0A2C6L305_9APIC</name>
<evidence type="ECO:0000256" key="1">
    <source>
        <dbReference type="SAM" id="MobiDB-lite"/>
    </source>
</evidence>
<feature type="region of interest" description="Disordered" evidence="1">
    <location>
        <begin position="630"/>
        <end position="671"/>
    </location>
</feature>
<dbReference type="EMBL" id="MIGC01001699">
    <property type="protein sequence ID" value="PHJ22378.1"/>
    <property type="molecule type" value="Genomic_DNA"/>
</dbReference>
<dbReference type="AlphaFoldDB" id="A0A2C6L305"/>
<reference evidence="2 3" key="1">
    <citation type="journal article" date="2017" name="Int. J. Parasitol.">
        <title>The genome of the protozoan parasite Cystoisospora suis and a reverse vaccinology approach to identify vaccine candidates.</title>
        <authorList>
            <person name="Palmieri N."/>
            <person name="Shrestha A."/>
            <person name="Ruttkowski B."/>
            <person name="Beck T."/>
            <person name="Vogl C."/>
            <person name="Tomley F."/>
            <person name="Blake D.P."/>
            <person name="Joachim A."/>
        </authorList>
    </citation>
    <scope>NUCLEOTIDE SEQUENCE [LARGE SCALE GENOMIC DNA]</scope>
    <source>
        <strain evidence="2 3">Wien I</strain>
    </source>
</reference>
<dbReference type="GeneID" id="94427172"/>
<evidence type="ECO:0000313" key="2">
    <source>
        <dbReference type="EMBL" id="PHJ22378.1"/>
    </source>
</evidence>
<dbReference type="RefSeq" id="XP_067924055.1">
    <property type="nucleotide sequence ID" value="XM_068063961.1"/>
</dbReference>
<feature type="compositionally biased region" description="Polar residues" evidence="1">
    <location>
        <begin position="243"/>
        <end position="255"/>
    </location>
</feature>
<dbReference type="VEuPathDB" id="ToxoDB:CSUI_003766"/>
<feature type="compositionally biased region" description="Low complexity" evidence="1">
    <location>
        <begin position="641"/>
        <end position="663"/>
    </location>
</feature>
<keyword evidence="3" id="KW-1185">Reference proteome</keyword>
<feature type="compositionally biased region" description="Acidic residues" evidence="1">
    <location>
        <begin position="45"/>
        <end position="55"/>
    </location>
</feature>
<feature type="region of interest" description="Disordered" evidence="1">
    <location>
        <begin position="683"/>
        <end position="715"/>
    </location>
</feature>
<gene>
    <name evidence="2" type="ORF">CSUI_003766</name>
</gene>
<protein>
    <submittedName>
        <fullName evidence="2">Ap2 domain transcription factor ap2iv-2</fullName>
    </submittedName>
</protein>
<dbReference type="Proteomes" id="UP000221165">
    <property type="component" value="Unassembled WGS sequence"/>
</dbReference>
<comment type="caution">
    <text evidence="2">The sequence shown here is derived from an EMBL/GenBank/DDBJ whole genome shotgun (WGS) entry which is preliminary data.</text>
</comment>
<dbReference type="OrthoDB" id="333986at2759"/>
<feature type="compositionally biased region" description="Polar residues" evidence="1">
    <location>
        <begin position="266"/>
        <end position="278"/>
    </location>
</feature>
<sequence>MLAREAARRQEAVGDSRPALFCDPTSSANEESGQDSANSGRTRESDDEETVEEAFQEVQTGVAEASGRPALAQSTPGPDVCSWSTAMLARSDLRKLKADALKLEGDRIPRSEVVGLYFKKHRPCWSVDYHTREGKRKTVEFFVPDLSPETIRLVLQHAMECRKYMPRRFDLAPAFVPEPDEKAGGSPYRYGPRLLSPPVLAWVRQHNSVLKRAMYRESCGTAAARPPSNVDKGASGENAAASVRSSHPQCTQTGNRLPLPSGPCPRTSQDDGTLSTVPSEGRQGCSPVQHISAPMPTTTMPPPLEQRETLWNTVQQNPSVLIQPPVPELHAFISVATGSRAESHIPPEPDGHHCIIYQDYHEQTSGHPGQQLVYVPYAPGALCPPMKIACCTDFSKSWTAPAAGTPTQSHGTNGICISSGNAAASEPSGCYHSSGSISPSCAGAHNMSACCFQELLPAGYVSGFHFGVESLRTQVPQHPCHDQGGSLWAQQLKGMIPSAEQNPEIDPDGSTSLPTWPQLAGPAAADGSGSVQHLNPPGHAFDVCAMQEVEGFSLDSGVGFGAPRGGSVQKQELPCRESGASRSSPDADFPGGNLYPSLCPALPIRYETAVEAAFSCLALMSNSGHTTAVDDCRTAPSTSPPNGASSVSTPSSSSKSPWDESSPFGSPAMTQVQGDQHYLNDGLVLDNRCTPGDRGRSPGALFAGRGSATSQQVRRGVKRRCTAESEGELLFRSSTIPATCLRLSTTGSHPDGNGTPGKKFRTLSVGLDGHHGLVDTSEDTGWWSNAEVMGVSKQSIARTEPDALQKNSVLCDSPKAPLGTAPECSSGLYLPPCSWTATQAAEEQ</sequence>
<evidence type="ECO:0000313" key="3">
    <source>
        <dbReference type="Proteomes" id="UP000221165"/>
    </source>
</evidence>
<feature type="compositionally biased region" description="Polar residues" evidence="1">
    <location>
        <begin position="24"/>
        <end position="40"/>
    </location>
</feature>
<accession>A0A2C6L305</accession>
<organism evidence="2 3">
    <name type="scientific">Cystoisospora suis</name>
    <dbReference type="NCBI Taxonomy" id="483139"/>
    <lineage>
        <taxon>Eukaryota</taxon>
        <taxon>Sar</taxon>
        <taxon>Alveolata</taxon>
        <taxon>Apicomplexa</taxon>
        <taxon>Conoidasida</taxon>
        <taxon>Coccidia</taxon>
        <taxon>Eucoccidiorida</taxon>
        <taxon>Eimeriorina</taxon>
        <taxon>Sarcocystidae</taxon>
        <taxon>Cystoisospora</taxon>
    </lineage>
</organism>
<feature type="region of interest" description="Disordered" evidence="1">
    <location>
        <begin position="222"/>
        <end position="299"/>
    </location>
</feature>
<feature type="region of interest" description="Disordered" evidence="1">
    <location>
        <begin position="563"/>
        <end position="591"/>
    </location>
</feature>
<feature type="region of interest" description="Disordered" evidence="1">
    <location>
        <begin position="1"/>
        <end position="56"/>
    </location>
</feature>